<dbReference type="VEuPathDB" id="VectorBase:AFAF014762"/>
<accession>A0A182QQC8</accession>
<dbReference type="AlphaFoldDB" id="A0A182QQC8"/>
<evidence type="ECO:0000313" key="2">
    <source>
        <dbReference type="EnsemblMetazoa" id="AFAF014762-PA"/>
    </source>
</evidence>
<feature type="region of interest" description="Disordered" evidence="1">
    <location>
        <begin position="134"/>
        <end position="153"/>
    </location>
</feature>
<dbReference type="EnsemblMetazoa" id="AFAF014762-RA">
    <property type="protein sequence ID" value="AFAF014762-PA"/>
    <property type="gene ID" value="AFAF014762"/>
</dbReference>
<reference evidence="3" key="1">
    <citation type="submission" date="2014-01" db="EMBL/GenBank/DDBJ databases">
        <title>The Genome Sequence of Anopheles farauti FAR1 (V2).</title>
        <authorList>
            <consortium name="The Broad Institute Genomics Platform"/>
            <person name="Neafsey D.E."/>
            <person name="Besansky N."/>
            <person name="Howell P."/>
            <person name="Walton C."/>
            <person name="Young S.K."/>
            <person name="Zeng Q."/>
            <person name="Gargeya S."/>
            <person name="Fitzgerald M."/>
            <person name="Haas B."/>
            <person name="Abouelleil A."/>
            <person name="Allen A.W."/>
            <person name="Alvarado L."/>
            <person name="Arachchi H.M."/>
            <person name="Berlin A.M."/>
            <person name="Chapman S.B."/>
            <person name="Gainer-Dewar J."/>
            <person name="Goldberg J."/>
            <person name="Griggs A."/>
            <person name="Gujja S."/>
            <person name="Hansen M."/>
            <person name="Howarth C."/>
            <person name="Imamovic A."/>
            <person name="Ireland A."/>
            <person name="Larimer J."/>
            <person name="McCowan C."/>
            <person name="Murphy C."/>
            <person name="Pearson M."/>
            <person name="Poon T.W."/>
            <person name="Priest M."/>
            <person name="Roberts A."/>
            <person name="Saif S."/>
            <person name="Shea T."/>
            <person name="Sisk P."/>
            <person name="Sykes S."/>
            <person name="Wortman J."/>
            <person name="Nusbaum C."/>
            <person name="Birren B."/>
        </authorList>
    </citation>
    <scope>NUCLEOTIDE SEQUENCE [LARGE SCALE GENOMIC DNA]</scope>
    <source>
        <strain evidence="3">FAR1</strain>
    </source>
</reference>
<sequence>MMSSVSSGNSSPSASNSGNKTSPMKRTWLPGLDTLSGSMNGVTGRPSDFSAALCAKNSCSNRSTHGSATSIGRASFEMSATLISTMQSCCWRGGENWALQPAVPYFDQRVGIGPLSRNEMAYLKRLVEEEDDLLETSTEVNPGDGDGSDAWDNSCVSEAVNPGGFSNEESSEEAPTEVHSRSVPIGMLNFSSRFSSTNIVCIRWITSQSSHSYESNAGSRRAAFTSSDSVVSHVSRKRFFTSECFALMNVRTCANRPFG</sequence>
<proteinExistence type="predicted"/>
<dbReference type="EMBL" id="AXCN02000015">
    <property type="status" value="NOT_ANNOTATED_CDS"/>
    <property type="molecule type" value="Genomic_DNA"/>
</dbReference>
<evidence type="ECO:0000256" key="1">
    <source>
        <dbReference type="SAM" id="MobiDB-lite"/>
    </source>
</evidence>
<name>A0A182QQC8_9DIPT</name>
<evidence type="ECO:0000313" key="3">
    <source>
        <dbReference type="Proteomes" id="UP000075886"/>
    </source>
</evidence>
<reference evidence="2" key="2">
    <citation type="submission" date="2020-05" db="UniProtKB">
        <authorList>
            <consortium name="EnsemblMetazoa"/>
        </authorList>
    </citation>
    <scope>IDENTIFICATION</scope>
    <source>
        <strain evidence="2">FAR1</strain>
    </source>
</reference>
<dbReference type="Proteomes" id="UP000075886">
    <property type="component" value="Unassembled WGS sequence"/>
</dbReference>
<keyword evidence="3" id="KW-1185">Reference proteome</keyword>
<feature type="compositionally biased region" description="Low complexity" evidence="1">
    <location>
        <begin position="1"/>
        <end position="22"/>
    </location>
</feature>
<protein>
    <submittedName>
        <fullName evidence="2">Uncharacterized protein</fullName>
    </submittedName>
</protein>
<organism evidence="2 3">
    <name type="scientific">Anopheles farauti</name>
    <dbReference type="NCBI Taxonomy" id="69004"/>
    <lineage>
        <taxon>Eukaryota</taxon>
        <taxon>Metazoa</taxon>
        <taxon>Ecdysozoa</taxon>
        <taxon>Arthropoda</taxon>
        <taxon>Hexapoda</taxon>
        <taxon>Insecta</taxon>
        <taxon>Pterygota</taxon>
        <taxon>Neoptera</taxon>
        <taxon>Endopterygota</taxon>
        <taxon>Diptera</taxon>
        <taxon>Nematocera</taxon>
        <taxon>Culicoidea</taxon>
        <taxon>Culicidae</taxon>
        <taxon>Anophelinae</taxon>
        <taxon>Anopheles</taxon>
    </lineage>
</organism>
<feature type="region of interest" description="Disordered" evidence="1">
    <location>
        <begin position="1"/>
        <end position="30"/>
    </location>
</feature>